<evidence type="ECO:0000313" key="8">
    <source>
        <dbReference type="Proteomes" id="UP001566132"/>
    </source>
</evidence>
<feature type="repeat" description="WD" evidence="5">
    <location>
        <begin position="309"/>
        <end position="341"/>
    </location>
</feature>
<keyword evidence="8" id="KW-1185">Reference proteome</keyword>
<dbReference type="PROSITE" id="PS00678">
    <property type="entry name" value="WD_REPEATS_1"/>
    <property type="match status" value="1"/>
</dbReference>
<evidence type="ECO:0000256" key="2">
    <source>
        <dbReference type="ARBA" id="ARBA00022574"/>
    </source>
</evidence>
<accession>A0ABD1E7B4</accession>
<dbReference type="Gene3D" id="2.130.10.10">
    <property type="entry name" value="YVTN repeat-like/Quinoprotein amine dehydrogenase"/>
    <property type="match status" value="1"/>
</dbReference>
<evidence type="ECO:0008006" key="9">
    <source>
        <dbReference type="Google" id="ProtNLM"/>
    </source>
</evidence>
<gene>
    <name evidence="7" type="ORF">ABEB36_013224</name>
</gene>
<dbReference type="CDD" id="cd00200">
    <property type="entry name" value="WD40"/>
    <property type="match status" value="1"/>
</dbReference>
<name>A0ABD1E7B4_HYPHA</name>
<dbReference type="FunFam" id="2.130.10.10:FF:000509">
    <property type="entry name" value="U3 small nucleolar RNA-interacting protein"/>
    <property type="match status" value="1"/>
</dbReference>
<dbReference type="PROSITE" id="PS50294">
    <property type="entry name" value="WD_REPEATS_REGION"/>
    <property type="match status" value="2"/>
</dbReference>
<evidence type="ECO:0000256" key="3">
    <source>
        <dbReference type="ARBA" id="ARBA00022737"/>
    </source>
</evidence>
<keyword evidence="4" id="KW-0539">Nucleus</keyword>
<keyword evidence="2 5" id="KW-0853">WD repeat</keyword>
<dbReference type="Proteomes" id="UP001566132">
    <property type="component" value="Unassembled WGS sequence"/>
</dbReference>
<protein>
    <recommendedName>
        <fullName evidence="9">U3 small nucleolar RNA-interacting protein 2</fullName>
    </recommendedName>
</protein>
<sequence length="457" mass="52112">MSFFVRSKQSSGQKRGALTNRKTKKRKVESKHSKNEEITSSEDEELPSTDKNNVFSDSEDENETAQEKEVRLAKVFLEEIEREEKARLEKDELDQTVISKRLKEDHLRKTGKLRLTIAEQYKNIEISSISTLKCKQQRNAITSICISSDNKIIFTGSKDGNVIKYCLTTFKKLAVIPFIRNHTEDISGHTSEILSLALSTDNKYLAVGEKTGKVYIWDPNTLKHIKILTGHKNSILGLSFKKDSHTLYSCSQDKCVKVWNLDEMAYVETLFGHQTSVTSIDTLYKDRVVTSGGHDLRVWKIPEETQLIYNGHSGNIDNVRLINDGHFITGGDDGQICIWSVMRKKPLFCVESVHGMDESNDQPKWITAIGTLINTDLFATGSYDGFVRLWKLEDNFKKCVEILKVQVEGVVNALMFTSDGQKLLVCVSREYRLGRWITVKNSKNCIRIIHFNMQLLT</sequence>
<dbReference type="SUPFAM" id="SSF50978">
    <property type="entry name" value="WD40 repeat-like"/>
    <property type="match status" value="1"/>
</dbReference>
<dbReference type="EMBL" id="JBDJPC010000010">
    <property type="protein sequence ID" value="KAL1490548.1"/>
    <property type="molecule type" value="Genomic_DNA"/>
</dbReference>
<dbReference type="InterPro" id="IPR036322">
    <property type="entry name" value="WD40_repeat_dom_sf"/>
</dbReference>
<feature type="repeat" description="WD" evidence="5">
    <location>
        <begin position="228"/>
        <end position="269"/>
    </location>
</feature>
<evidence type="ECO:0000313" key="7">
    <source>
        <dbReference type="EMBL" id="KAL1490548.1"/>
    </source>
</evidence>
<keyword evidence="3" id="KW-0677">Repeat</keyword>
<dbReference type="PROSITE" id="PS50082">
    <property type="entry name" value="WD_REPEATS_2"/>
    <property type="match status" value="3"/>
</dbReference>
<dbReference type="InterPro" id="IPR039241">
    <property type="entry name" value="Rrp9-like"/>
</dbReference>
<dbReference type="PANTHER" id="PTHR19865">
    <property type="entry name" value="U3 SMALL NUCLEOLAR RNA INTERACTING PROTEIN 2"/>
    <property type="match status" value="1"/>
</dbReference>
<evidence type="ECO:0000256" key="4">
    <source>
        <dbReference type="ARBA" id="ARBA00023242"/>
    </source>
</evidence>
<dbReference type="AlphaFoldDB" id="A0ABD1E7B4"/>
<dbReference type="PANTHER" id="PTHR19865:SF0">
    <property type="entry name" value="U3 SMALL NUCLEOLAR RNA-INTERACTING PROTEIN 2"/>
    <property type="match status" value="1"/>
</dbReference>
<proteinExistence type="predicted"/>
<evidence type="ECO:0000256" key="5">
    <source>
        <dbReference type="PROSITE-ProRule" id="PRU00221"/>
    </source>
</evidence>
<dbReference type="InterPro" id="IPR001680">
    <property type="entry name" value="WD40_rpt"/>
</dbReference>
<reference evidence="7 8" key="1">
    <citation type="submission" date="2024-05" db="EMBL/GenBank/DDBJ databases">
        <title>Genetic variation in Jamaican populations of the coffee berry borer (Hypothenemus hampei).</title>
        <authorList>
            <person name="Errbii M."/>
            <person name="Myrie A."/>
        </authorList>
    </citation>
    <scope>NUCLEOTIDE SEQUENCE [LARGE SCALE GENOMIC DNA]</scope>
    <source>
        <strain evidence="7">JA-Hopewell-2020-01-JO</strain>
        <tissue evidence="7">Whole body</tissue>
    </source>
</reference>
<dbReference type="InterPro" id="IPR015943">
    <property type="entry name" value="WD40/YVTN_repeat-like_dom_sf"/>
</dbReference>
<organism evidence="7 8">
    <name type="scientific">Hypothenemus hampei</name>
    <name type="common">Coffee berry borer</name>
    <dbReference type="NCBI Taxonomy" id="57062"/>
    <lineage>
        <taxon>Eukaryota</taxon>
        <taxon>Metazoa</taxon>
        <taxon>Ecdysozoa</taxon>
        <taxon>Arthropoda</taxon>
        <taxon>Hexapoda</taxon>
        <taxon>Insecta</taxon>
        <taxon>Pterygota</taxon>
        <taxon>Neoptera</taxon>
        <taxon>Endopterygota</taxon>
        <taxon>Coleoptera</taxon>
        <taxon>Polyphaga</taxon>
        <taxon>Cucujiformia</taxon>
        <taxon>Curculionidae</taxon>
        <taxon>Scolytinae</taxon>
        <taxon>Hypothenemus</taxon>
    </lineage>
</organism>
<dbReference type="Pfam" id="PF00400">
    <property type="entry name" value="WD40"/>
    <property type="match status" value="6"/>
</dbReference>
<comment type="subcellular location">
    <subcellularLocation>
        <location evidence="1">Nucleus</location>
    </subcellularLocation>
</comment>
<dbReference type="GO" id="GO:0005634">
    <property type="term" value="C:nucleus"/>
    <property type="evidence" value="ECO:0007669"/>
    <property type="project" value="UniProtKB-SubCell"/>
</dbReference>
<evidence type="ECO:0000256" key="6">
    <source>
        <dbReference type="SAM" id="MobiDB-lite"/>
    </source>
</evidence>
<feature type="region of interest" description="Disordered" evidence="6">
    <location>
        <begin position="1"/>
        <end position="67"/>
    </location>
</feature>
<feature type="repeat" description="WD" evidence="5">
    <location>
        <begin position="186"/>
        <end position="227"/>
    </location>
</feature>
<evidence type="ECO:0000256" key="1">
    <source>
        <dbReference type="ARBA" id="ARBA00004123"/>
    </source>
</evidence>
<comment type="caution">
    <text evidence="7">The sequence shown here is derived from an EMBL/GenBank/DDBJ whole genome shotgun (WGS) entry which is preliminary data.</text>
</comment>
<dbReference type="InterPro" id="IPR019775">
    <property type="entry name" value="WD40_repeat_CS"/>
</dbReference>
<dbReference type="SMART" id="SM00320">
    <property type="entry name" value="WD40"/>
    <property type="match status" value="7"/>
</dbReference>